<feature type="binding site" evidence="6">
    <location>
        <position position="67"/>
    </location>
    <ligand>
        <name>Zn(2+)</name>
        <dbReference type="ChEBI" id="CHEBI:29105"/>
    </ligand>
</feature>
<evidence type="ECO:0000313" key="8">
    <source>
        <dbReference type="Proteomes" id="UP000255036"/>
    </source>
</evidence>
<name>A0A371AWI8_9FIRM</name>
<evidence type="ECO:0000256" key="6">
    <source>
        <dbReference type="PIRSR" id="PIRSR601765-1"/>
    </source>
</evidence>
<dbReference type="Proteomes" id="UP000255036">
    <property type="component" value="Unassembled WGS sequence"/>
</dbReference>
<dbReference type="Pfam" id="PF00484">
    <property type="entry name" value="Pro_CA"/>
    <property type="match status" value="1"/>
</dbReference>
<organism evidence="7 8">
    <name type="scientific">Anaerosacchariphilus polymeriproducens</name>
    <dbReference type="NCBI Taxonomy" id="1812858"/>
    <lineage>
        <taxon>Bacteria</taxon>
        <taxon>Bacillati</taxon>
        <taxon>Bacillota</taxon>
        <taxon>Clostridia</taxon>
        <taxon>Lachnospirales</taxon>
        <taxon>Lachnospiraceae</taxon>
        <taxon>Anaerosacchariphilus</taxon>
    </lineage>
</organism>
<dbReference type="AlphaFoldDB" id="A0A371AWI8"/>
<evidence type="ECO:0000313" key="7">
    <source>
        <dbReference type="EMBL" id="RDU23911.1"/>
    </source>
</evidence>
<dbReference type="Gene3D" id="3.40.1050.10">
    <property type="entry name" value="Carbonic anhydrase"/>
    <property type="match status" value="1"/>
</dbReference>
<dbReference type="EMBL" id="QRCT01000016">
    <property type="protein sequence ID" value="RDU23911.1"/>
    <property type="molecule type" value="Genomic_DNA"/>
</dbReference>
<evidence type="ECO:0000256" key="3">
    <source>
        <dbReference type="ARBA" id="ARBA00022723"/>
    </source>
</evidence>
<comment type="catalytic activity">
    <reaction evidence="5">
        <text>hydrogencarbonate + H(+) = CO2 + H2O</text>
        <dbReference type="Rhea" id="RHEA:10748"/>
        <dbReference type="ChEBI" id="CHEBI:15377"/>
        <dbReference type="ChEBI" id="CHEBI:15378"/>
        <dbReference type="ChEBI" id="CHEBI:16526"/>
        <dbReference type="ChEBI" id="CHEBI:17544"/>
        <dbReference type="EC" id="4.2.1.1"/>
    </reaction>
</comment>
<comment type="cofactor">
    <cofactor evidence="6">
        <name>Zn(2+)</name>
        <dbReference type="ChEBI" id="CHEBI:29105"/>
    </cofactor>
    <text evidence="6">Binds 1 zinc ion per subunit.</text>
</comment>
<comment type="caution">
    <text evidence="7">The sequence shown here is derived from an EMBL/GenBank/DDBJ whole genome shotgun (WGS) entry which is preliminary data.</text>
</comment>
<dbReference type="InterPro" id="IPR001765">
    <property type="entry name" value="Carbonic_anhydrase"/>
</dbReference>
<evidence type="ECO:0000256" key="2">
    <source>
        <dbReference type="ARBA" id="ARBA00012925"/>
    </source>
</evidence>
<evidence type="ECO:0000256" key="4">
    <source>
        <dbReference type="ARBA" id="ARBA00022833"/>
    </source>
</evidence>
<accession>A0A371AWI8</accession>
<dbReference type="OrthoDB" id="9792260at2"/>
<dbReference type="PANTHER" id="PTHR43175:SF3">
    <property type="entry name" value="CARBON DISULFIDE HYDROLASE"/>
    <property type="match status" value="1"/>
</dbReference>
<dbReference type="GO" id="GO:0004089">
    <property type="term" value="F:carbonate dehydratase activity"/>
    <property type="evidence" value="ECO:0007669"/>
    <property type="project" value="UniProtKB-EC"/>
</dbReference>
<dbReference type="EC" id="4.2.1.1" evidence="2"/>
<reference evidence="7 8" key="1">
    <citation type="submission" date="2018-07" db="EMBL/GenBank/DDBJ databases">
        <title>Anaerosacharophilus polymeroproducens gen. nov. sp. nov., an anaerobic bacterium isolated from salt field.</title>
        <authorList>
            <person name="Kim W."/>
            <person name="Yang S.-H."/>
            <person name="Oh J."/>
            <person name="Lee J.-H."/>
            <person name="Kwon K.K."/>
        </authorList>
    </citation>
    <scope>NUCLEOTIDE SEQUENCE [LARGE SCALE GENOMIC DNA]</scope>
    <source>
        <strain evidence="7 8">MCWD5</strain>
    </source>
</reference>
<protein>
    <recommendedName>
        <fullName evidence="2">carbonic anhydrase</fullName>
        <ecNumber evidence="2">4.2.1.1</ecNumber>
    </recommendedName>
</protein>
<keyword evidence="8" id="KW-1185">Reference proteome</keyword>
<dbReference type="PANTHER" id="PTHR43175">
    <property type="entry name" value="CARBONIC ANHYDRASE"/>
    <property type="match status" value="1"/>
</dbReference>
<keyword evidence="4 6" id="KW-0862">Zinc</keyword>
<feature type="binding site" evidence="6">
    <location>
        <position position="64"/>
    </location>
    <ligand>
        <name>Zn(2+)</name>
        <dbReference type="ChEBI" id="CHEBI:29105"/>
    </ligand>
</feature>
<keyword evidence="3 6" id="KW-0479">Metal-binding</keyword>
<dbReference type="RefSeq" id="WP_115481344.1">
    <property type="nucleotide sequence ID" value="NZ_QRCT01000016.1"/>
</dbReference>
<dbReference type="GO" id="GO:0008270">
    <property type="term" value="F:zinc ion binding"/>
    <property type="evidence" value="ECO:0007669"/>
    <property type="project" value="InterPro"/>
</dbReference>
<comment type="similarity">
    <text evidence="1">Belongs to the beta-class carbonic anhydrase family.</text>
</comment>
<gene>
    <name evidence="7" type="ORF">DWV06_06340</name>
</gene>
<sequence>MAIVSCLDTRLTQLLPEALGIKNGDAKIIKNAGAVISHKFGSVMRSLLIGIYNLGISEILVISHTDCGVQYIDNKIMIEKMLERGISQSNLDMVKYCGVDFDSWLSGFEDLNTSVLESVNLIQQHPLVPEDVNVYGLVIDSVTGELEIVNDK</sequence>
<dbReference type="SMART" id="SM00947">
    <property type="entry name" value="Pro_CA"/>
    <property type="match status" value="1"/>
</dbReference>
<proteinExistence type="inferred from homology"/>
<dbReference type="CDD" id="cd03379">
    <property type="entry name" value="beta_CA_cladeD"/>
    <property type="match status" value="1"/>
</dbReference>
<feature type="binding site" evidence="6">
    <location>
        <position position="6"/>
    </location>
    <ligand>
        <name>Zn(2+)</name>
        <dbReference type="ChEBI" id="CHEBI:29105"/>
    </ligand>
</feature>
<dbReference type="SUPFAM" id="SSF53056">
    <property type="entry name" value="beta-carbonic anhydrase, cab"/>
    <property type="match status" value="1"/>
</dbReference>
<evidence type="ECO:0000256" key="1">
    <source>
        <dbReference type="ARBA" id="ARBA00006217"/>
    </source>
</evidence>
<evidence type="ECO:0000256" key="5">
    <source>
        <dbReference type="ARBA" id="ARBA00048348"/>
    </source>
</evidence>
<feature type="binding site" evidence="6">
    <location>
        <position position="8"/>
    </location>
    <ligand>
        <name>Zn(2+)</name>
        <dbReference type="ChEBI" id="CHEBI:29105"/>
    </ligand>
</feature>
<dbReference type="InterPro" id="IPR036874">
    <property type="entry name" value="Carbonic_anhydrase_sf"/>
</dbReference>